<dbReference type="GO" id="GO:0016791">
    <property type="term" value="F:phosphatase activity"/>
    <property type="evidence" value="ECO:0007669"/>
    <property type="project" value="TreeGrafter"/>
</dbReference>
<dbReference type="Proteomes" id="UP000077173">
    <property type="component" value="Unassembled WGS sequence"/>
</dbReference>
<reference evidence="3 4" key="1">
    <citation type="submission" date="2016-02" db="EMBL/GenBank/DDBJ databases">
        <title>Draft genome sequence of the strain BR 10247T Bradyrhizobium neotropicale isolated from nodules of Centrolobium paraense.</title>
        <authorList>
            <person name="Simoes-Araujo J.L."/>
            <person name="Barauna A.C."/>
            <person name="Silva K."/>
            <person name="Zilli J.E."/>
        </authorList>
    </citation>
    <scope>NUCLEOTIDE SEQUENCE [LARGE SCALE GENOMIC DNA]</scope>
    <source>
        <strain evidence="3 4">BR 10247</strain>
    </source>
</reference>
<dbReference type="InterPro" id="IPR029052">
    <property type="entry name" value="Metallo-depent_PP-like"/>
</dbReference>
<evidence type="ECO:0000259" key="2">
    <source>
        <dbReference type="Pfam" id="PF12850"/>
    </source>
</evidence>
<comment type="caution">
    <text evidence="3">The sequence shown here is derived from an EMBL/GenBank/DDBJ whole genome shotgun (WGS) entry which is preliminary data.</text>
</comment>
<evidence type="ECO:0000313" key="3">
    <source>
        <dbReference type="EMBL" id="OAF08970.1"/>
    </source>
</evidence>
<dbReference type="PIRSF" id="PIRSF000883">
    <property type="entry name" value="Pesterase_MJ0912"/>
    <property type="match status" value="1"/>
</dbReference>
<protein>
    <submittedName>
        <fullName evidence="3">Metallophosphoesterase</fullName>
    </submittedName>
</protein>
<dbReference type="RefSeq" id="WP_063681561.1">
    <property type="nucleotide sequence ID" value="NZ_LSEF01000100.1"/>
</dbReference>
<name>A0A176YR01_9BRAD</name>
<comment type="similarity">
    <text evidence="1">Belongs to the metallophosphoesterase superfamily. YfcE family.</text>
</comment>
<dbReference type="Gene3D" id="3.60.21.10">
    <property type="match status" value="1"/>
</dbReference>
<dbReference type="PANTHER" id="PTHR42850:SF2">
    <property type="entry name" value="BLL5683 PROTEIN"/>
    <property type="match status" value="1"/>
</dbReference>
<evidence type="ECO:0000256" key="1">
    <source>
        <dbReference type="ARBA" id="ARBA00008950"/>
    </source>
</evidence>
<sequence>MRFAAIADVLADIRAHGIKDIVDLGDMLSGPLDARRTIEILMNLDAIHVLGNHDRYLLDRPPEKMGSWDRPAHAQLESGHLDWLRAQPMTRVLHDQVFLCHATPDNDEVYWLDTVHSDGTVVMSPLDRIEHIAQGITQSLILCAHTHLARAVRVRDGRLIVNPGSVGSPGYRDKHPFPHVVEAGTPHARYAILEQIDGAWQVTFRHIAYDHEAMAALARSNGQPELANALATGWIKS</sequence>
<dbReference type="Pfam" id="PF12850">
    <property type="entry name" value="Metallophos_2"/>
    <property type="match status" value="1"/>
</dbReference>
<dbReference type="AlphaFoldDB" id="A0A176YR01"/>
<evidence type="ECO:0000313" key="4">
    <source>
        <dbReference type="Proteomes" id="UP000077173"/>
    </source>
</evidence>
<dbReference type="InterPro" id="IPR011152">
    <property type="entry name" value="Pesterase_MJ0912"/>
</dbReference>
<feature type="domain" description="Calcineurin-like phosphoesterase" evidence="2">
    <location>
        <begin position="4"/>
        <end position="172"/>
    </location>
</feature>
<keyword evidence="4" id="KW-1185">Reference proteome</keyword>
<proteinExistence type="inferred from homology"/>
<dbReference type="InterPro" id="IPR024654">
    <property type="entry name" value="Calcineurin-like_PHP_lpxH"/>
</dbReference>
<dbReference type="PANTHER" id="PTHR42850">
    <property type="entry name" value="METALLOPHOSPHOESTERASE"/>
    <property type="match status" value="1"/>
</dbReference>
<accession>A0A176YR01</accession>
<dbReference type="GO" id="GO:0005737">
    <property type="term" value="C:cytoplasm"/>
    <property type="evidence" value="ECO:0007669"/>
    <property type="project" value="TreeGrafter"/>
</dbReference>
<organism evidence="3 4">
    <name type="scientific">Bradyrhizobium neotropicale</name>
    <dbReference type="NCBI Taxonomy" id="1497615"/>
    <lineage>
        <taxon>Bacteria</taxon>
        <taxon>Pseudomonadati</taxon>
        <taxon>Pseudomonadota</taxon>
        <taxon>Alphaproteobacteria</taxon>
        <taxon>Hyphomicrobiales</taxon>
        <taxon>Nitrobacteraceae</taxon>
        <taxon>Bradyrhizobium</taxon>
    </lineage>
</organism>
<dbReference type="InterPro" id="IPR050126">
    <property type="entry name" value="Ap4A_hydrolase"/>
</dbReference>
<dbReference type="EMBL" id="LSEF01000100">
    <property type="protein sequence ID" value="OAF08970.1"/>
    <property type="molecule type" value="Genomic_DNA"/>
</dbReference>
<gene>
    <name evidence="3" type="ORF">AXW67_27470</name>
</gene>
<dbReference type="SUPFAM" id="SSF56300">
    <property type="entry name" value="Metallo-dependent phosphatases"/>
    <property type="match status" value="1"/>
</dbReference>